<protein>
    <recommendedName>
        <fullName evidence="3">RNase H type-1 domain-containing protein</fullName>
    </recommendedName>
</protein>
<reference evidence="1" key="2">
    <citation type="submission" date="2023-06" db="EMBL/GenBank/DDBJ databases">
        <authorList>
            <person name="Ma L."/>
            <person name="Liu K.-W."/>
            <person name="Li Z."/>
            <person name="Hsiao Y.-Y."/>
            <person name="Qi Y."/>
            <person name="Fu T."/>
            <person name="Tang G."/>
            <person name="Zhang D."/>
            <person name="Sun W.-H."/>
            <person name="Liu D.-K."/>
            <person name="Li Y."/>
            <person name="Chen G.-Z."/>
            <person name="Liu X.-D."/>
            <person name="Liao X.-Y."/>
            <person name="Jiang Y.-T."/>
            <person name="Yu X."/>
            <person name="Hao Y."/>
            <person name="Huang J."/>
            <person name="Zhao X.-W."/>
            <person name="Ke S."/>
            <person name="Chen Y.-Y."/>
            <person name="Wu W.-L."/>
            <person name="Hsu J.-L."/>
            <person name="Lin Y.-F."/>
            <person name="Huang M.-D."/>
            <person name="Li C.-Y."/>
            <person name="Huang L."/>
            <person name="Wang Z.-W."/>
            <person name="Zhao X."/>
            <person name="Zhong W.-Y."/>
            <person name="Peng D.-H."/>
            <person name="Ahmad S."/>
            <person name="Lan S."/>
            <person name="Zhang J.-S."/>
            <person name="Tsai W.-C."/>
            <person name="Van De Peer Y."/>
            <person name="Liu Z.-J."/>
        </authorList>
    </citation>
    <scope>NUCLEOTIDE SEQUENCE</scope>
    <source>
        <strain evidence="1">CP</strain>
        <tissue evidence="1">Leaves</tissue>
    </source>
</reference>
<evidence type="ECO:0000313" key="1">
    <source>
        <dbReference type="EMBL" id="KAK1297402.1"/>
    </source>
</evidence>
<dbReference type="GO" id="GO:0003676">
    <property type="term" value="F:nucleic acid binding"/>
    <property type="evidence" value="ECO:0007669"/>
    <property type="project" value="InterPro"/>
</dbReference>
<sequence length="329" mass="38154">MVRMYMRKRPGSYADIDVLRDPWLYSVPLSRIPTFINMEAAILDYKLSDIIEEGRWKVEVISNLLPPFWTDQILHTEPPECTEDGVAKWCWEGSTACFPKAADIYQILQPSRITSDGKVWKWVWKLPIWKARNSRVFRGTQTNAQVTANRAIAMAWECIQCLAKKGEVNTESTWKMQPLLQQHQHQWRIELQREDKNFVVTDVSVDLESRAARAAYIIFGENPWQILGAGCMNKMWSTPARMEMEGISLGISQARQMGLNNLYVCSDAEPIIKLLNENNRGLLNSRTSFHASKGMKRKLTQYIFVRYPGREYKPQSCWQGKQLNTRFPD</sequence>
<evidence type="ECO:0000313" key="2">
    <source>
        <dbReference type="Proteomes" id="UP001180020"/>
    </source>
</evidence>
<dbReference type="EMBL" id="JAUJYO010000015">
    <property type="protein sequence ID" value="KAK1297402.1"/>
    <property type="molecule type" value="Genomic_DNA"/>
</dbReference>
<organism evidence="1 2">
    <name type="scientific">Acorus calamus</name>
    <name type="common">Sweet flag</name>
    <dbReference type="NCBI Taxonomy" id="4465"/>
    <lineage>
        <taxon>Eukaryota</taxon>
        <taxon>Viridiplantae</taxon>
        <taxon>Streptophyta</taxon>
        <taxon>Embryophyta</taxon>
        <taxon>Tracheophyta</taxon>
        <taxon>Spermatophyta</taxon>
        <taxon>Magnoliopsida</taxon>
        <taxon>Liliopsida</taxon>
        <taxon>Acoraceae</taxon>
        <taxon>Acorus</taxon>
    </lineage>
</organism>
<reference evidence="1" key="1">
    <citation type="journal article" date="2023" name="Nat. Commun.">
        <title>Diploid and tetraploid genomes of Acorus and the evolution of monocots.</title>
        <authorList>
            <person name="Ma L."/>
            <person name="Liu K.W."/>
            <person name="Li Z."/>
            <person name="Hsiao Y.Y."/>
            <person name="Qi Y."/>
            <person name="Fu T."/>
            <person name="Tang G.D."/>
            <person name="Zhang D."/>
            <person name="Sun W.H."/>
            <person name="Liu D.K."/>
            <person name="Li Y."/>
            <person name="Chen G.Z."/>
            <person name="Liu X.D."/>
            <person name="Liao X.Y."/>
            <person name="Jiang Y.T."/>
            <person name="Yu X."/>
            <person name="Hao Y."/>
            <person name="Huang J."/>
            <person name="Zhao X.W."/>
            <person name="Ke S."/>
            <person name="Chen Y.Y."/>
            <person name="Wu W.L."/>
            <person name="Hsu J.L."/>
            <person name="Lin Y.F."/>
            <person name="Huang M.D."/>
            <person name="Li C.Y."/>
            <person name="Huang L."/>
            <person name="Wang Z.W."/>
            <person name="Zhao X."/>
            <person name="Zhong W.Y."/>
            <person name="Peng D.H."/>
            <person name="Ahmad S."/>
            <person name="Lan S."/>
            <person name="Zhang J.S."/>
            <person name="Tsai W.C."/>
            <person name="Van de Peer Y."/>
            <person name="Liu Z.J."/>
        </authorList>
    </citation>
    <scope>NUCLEOTIDE SEQUENCE</scope>
    <source>
        <strain evidence="1">CP</strain>
    </source>
</reference>
<proteinExistence type="predicted"/>
<dbReference type="Gene3D" id="3.30.420.10">
    <property type="entry name" value="Ribonuclease H-like superfamily/Ribonuclease H"/>
    <property type="match status" value="1"/>
</dbReference>
<name>A0AAV9D838_ACOCL</name>
<accession>A0AAV9D838</accession>
<keyword evidence="2" id="KW-1185">Reference proteome</keyword>
<evidence type="ECO:0008006" key="3">
    <source>
        <dbReference type="Google" id="ProtNLM"/>
    </source>
</evidence>
<comment type="caution">
    <text evidence="1">The sequence shown here is derived from an EMBL/GenBank/DDBJ whole genome shotgun (WGS) entry which is preliminary data.</text>
</comment>
<dbReference type="InterPro" id="IPR036397">
    <property type="entry name" value="RNaseH_sf"/>
</dbReference>
<dbReference type="Proteomes" id="UP001180020">
    <property type="component" value="Unassembled WGS sequence"/>
</dbReference>
<dbReference type="AlphaFoldDB" id="A0AAV9D838"/>
<gene>
    <name evidence="1" type="ORF">QJS10_CPB15g01452</name>
</gene>